<dbReference type="STRING" id="927664.SAMN05421780_101261"/>
<evidence type="ECO:0000256" key="3">
    <source>
        <dbReference type="PIRSR" id="PIRSR000105-2"/>
    </source>
</evidence>
<evidence type="ECO:0000313" key="6">
    <source>
        <dbReference type="EMBL" id="SFB74990.1"/>
    </source>
</evidence>
<dbReference type="InterPro" id="IPR036291">
    <property type="entry name" value="NAD(P)-bd_dom_sf"/>
</dbReference>
<dbReference type="AlphaFoldDB" id="A0A1I1DQL8"/>
<feature type="binding site" evidence="3">
    <location>
        <position position="119"/>
    </location>
    <ligand>
        <name>NAD(+)</name>
        <dbReference type="ChEBI" id="CHEBI:57540"/>
    </ligand>
</feature>
<dbReference type="GO" id="GO:0008691">
    <property type="term" value="F:3-hydroxybutyryl-CoA dehydrogenase activity"/>
    <property type="evidence" value="ECO:0007669"/>
    <property type="project" value="TreeGrafter"/>
</dbReference>
<evidence type="ECO:0000313" key="7">
    <source>
        <dbReference type="Proteomes" id="UP000199514"/>
    </source>
</evidence>
<dbReference type="OrthoDB" id="9771883at2"/>
<dbReference type="Gene3D" id="3.40.50.720">
    <property type="entry name" value="NAD(P)-binding Rossmann-like Domain"/>
    <property type="match status" value="1"/>
</dbReference>
<gene>
    <name evidence="6" type="ORF">SAMN05421780_101261</name>
</gene>
<dbReference type="InterPro" id="IPR006176">
    <property type="entry name" value="3-OHacyl-CoA_DH_NAD-bd"/>
</dbReference>
<evidence type="ECO:0000256" key="1">
    <source>
        <dbReference type="ARBA" id="ARBA00023002"/>
    </source>
</evidence>
<feature type="binding site" evidence="3">
    <location>
        <position position="97"/>
    </location>
    <ligand>
        <name>NAD(+)</name>
        <dbReference type="ChEBI" id="CHEBI:57540"/>
    </ligand>
</feature>
<proteinExistence type="predicted"/>
<feature type="site" description="Important for catalytic activity" evidence="2">
    <location>
        <position position="140"/>
    </location>
</feature>
<feature type="binding site" evidence="3">
    <location>
        <position position="143"/>
    </location>
    <ligand>
        <name>NAD(+)</name>
        <dbReference type="ChEBI" id="CHEBI:57540"/>
    </ligand>
</feature>
<name>A0A1I1DQL8_9BACT</name>
<dbReference type="SUPFAM" id="SSF51735">
    <property type="entry name" value="NAD(P)-binding Rossmann-fold domains"/>
    <property type="match status" value="1"/>
</dbReference>
<organism evidence="6 7">
    <name type="scientific">Flexibacter flexilis DSM 6793</name>
    <dbReference type="NCBI Taxonomy" id="927664"/>
    <lineage>
        <taxon>Bacteria</taxon>
        <taxon>Pseudomonadati</taxon>
        <taxon>Bacteroidota</taxon>
        <taxon>Cytophagia</taxon>
        <taxon>Cytophagales</taxon>
        <taxon>Flexibacteraceae</taxon>
        <taxon>Flexibacter</taxon>
    </lineage>
</organism>
<dbReference type="Gene3D" id="1.10.1040.10">
    <property type="entry name" value="N-(1-d-carboxylethyl)-l-norvaline Dehydrogenase, domain 2"/>
    <property type="match status" value="1"/>
</dbReference>
<dbReference type="PANTHER" id="PTHR48075:SF5">
    <property type="entry name" value="3-HYDROXYBUTYRYL-COA DEHYDROGENASE"/>
    <property type="match status" value="1"/>
</dbReference>
<protein>
    <submittedName>
        <fullName evidence="6">3-hydroxybutyryl-CoA dehydrogenase</fullName>
    </submittedName>
</protein>
<dbReference type="PANTHER" id="PTHR48075">
    <property type="entry name" value="3-HYDROXYACYL-COA DEHYDROGENASE FAMILY PROTEIN"/>
    <property type="match status" value="1"/>
</dbReference>
<dbReference type="InterPro" id="IPR008927">
    <property type="entry name" value="6-PGluconate_DH-like_C_sf"/>
</dbReference>
<dbReference type="RefSeq" id="WP_091506035.1">
    <property type="nucleotide sequence ID" value="NZ_FOLE01000001.1"/>
</dbReference>
<sequence length="283" mass="30913">MTNVKTIAVIGAGTMGQGIAQVAAAAGFETLLFDAQASMAQKALATIESHLAKAVSLQKITAQQQAETFSRIRVVEELAQVKADCIIEAIVERLDIKKTLFAQLEAQNSAQTILASNTSSISVTQIAQGLQHPERVVGMHFFNPAHLMKLVEVISGAATAPYYAQQVYELAQRMGKTPVMAKDAPGFIVNRVARPFYTESLKLAEEKVADIADIDRLLESAGFRMGAFKLMDMIGMDVNFAVTSSLYAGFHQEPRFRPNRLQQQKVDAGHLGRKTGKGFYDYE</sequence>
<feature type="binding site" evidence="3">
    <location>
        <position position="34"/>
    </location>
    <ligand>
        <name>NAD(+)</name>
        <dbReference type="ChEBI" id="CHEBI:57540"/>
    </ligand>
</feature>
<keyword evidence="3" id="KW-0520">NAD</keyword>
<dbReference type="Pfam" id="PF02737">
    <property type="entry name" value="3HCDH_N"/>
    <property type="match status" value="1"/>
</dbReference>
<dbReference type="GO" id="GO:0070403">
    <property type="term" value="F:NAD+ binding"/>
    <property type="evidence" value="ECO:0007669"/>
    <property type="project" value="InterPro"/>
</dbReference>
<feature type="domain" description="3-hydroxyacyl-CoA dehydrogenase NAD binding" evidence="5">
    <location>
        <begin position="6"/>
        <end position="183"/>
    </location>
</feature>
<dbReference type="EMBL" id="FOLE01000001">
    <property type="protein sequence ID" value="SFB74990.1"/>
    <property type="molecule type" value="Genomic_DNA"/>
</dbReference>
<evidence type="ECO:0000256" key="2">
    <source>
        <dbReference type="PIRSR" id="PIRSR000105-1"/>
    </source>
</evidence>
<feature type="domain" description="3-hydroxyacyl-CoA dehydrogenase C-terminal" evidence="4">
    <location>
        <begin position="186"/>
        <end position="282"/>
    </location>
</feature>
<evidence type="ECO:0000259" key="4">
    <source>
        <dbReference type="Pfam" id="PF00725"/>
    </source>
</evidence>
<dbReference type="Pfam" id="PF00725">
    <property type="entry name" value="3HCDH"/>
    <property type="match status" value="1"/>
</dbReference>
<evidence type="ECO:0000259" key="5">
    <source>
        <dbReference type="Pfam" id="PF02737"/>
    </source>
</evidence>
<dbReference type="PIRSF" id="PIRSF000105">
    <property type="entry name" value="HCDH"/>
    <property type="match status" value="1"/>
</dbReference>
<reference evidence="6 7" key="1">
    <citation type="submission" date="2016-10" db="EMBL/GenBank/DDBJ databases">
        <authorList>
            <person name="de Groot N.N."/>
        </authorList>
    </citation>
    <scope>NUCLEOTIDE SEQUENCE [LARGE SCALE GENOMIC DNA]</scope>
    <source>
        <strain evidence="6 7">DSM 6793</strain>
    </source>
</reference>
<dbReference type="SUPFAM" id="SSF48179">
    <property type="entry name" value="6-phosphogluconate dehydrogenase C-terminal domain-like"/>
    <property type="match status" value="1"/>
</dbReference>
<keyword evidence="7" id="KW-1185">Reference proteome</keyword>
<dbReference type="GO" id="GO:0006635">
    <property type="term" value="P:fatty acid beta-oxidation"/>
    <property type="evidence" value="ECO:0007669"/>
    <property type="project" value="TreeGrafter"/>
</dbReference>
<dbReference type="InterPro" id="IPR006108">
    <property type="entry name" value="3HC_DH_C"/>
</dbReference>
<dbReference type="InterPro" id="IPR013328">
    <property type="entry name" value="6PGD_dom2"/>
</dbReference>
<dbReference type="FunFam" id="3.40.50.720:FF:000009">
    <property type="entry name" value="Fatty oxidation complex, alpha subunit"/>
    <property type="match status" value="1"/>
</dbReference>
<accession>A0A1I1DQL8</accession>
<dbReference type="InterPro" id="IPR022694">
    <property type="entry name" value="3-OHacyl-CoA_DH"/>
</dbReference>
<keyword evidence="1" id="KW-0560">Oxidoreductase</keyword>
<feature type="binding site" evidence="3">
    <location>
        <position position="92"/>
    </location>
    <ligand>
        <name>NAD(+)</name>
        <dbReference type="ChEBI" id="CHEBI:57540"/>
    </ligand>
</feature>
<dbReference type="Proteomes" id="UP000199514">
    <property type="component" value="Unassembled WGS sequence"/>
</dbReference>
<feature type="binding site" evidence="3">
    <location>
        <begin position="11"/>
        <end position="16"/>
    </location>
    <ligand>
        <name>NAD(+)</name>
        <dbReference type="ChEBI" id="CHEBI:57540"/>
    </ligand>
</feature>
<feature type="binding site" evidence="3">
    <location>
        <position position="274"/>
    </location>
    <ligand>
        <name>NAD(+)</name>
        <dbReference type="ChEBI" id="CHEBI:57540"/>
    </ligand>
</feature>